<dbReference type="InterPro" id="IPR047817">
    <property type="entry name" value="ABC2_TM_bact-type"/>
</dbReference>
<dbReference type="InterPro" id="IPR013525">
    <property type="entry name" value="ABC2_TM"/>
</dbReference>
<dbReference type="GO" id="GO:0140359">
    <property type="term" value="F:ABC-type transporter activity"/>
    <property type="evidence" value="ECO:0007669"/>
    <property type="project" value="InterPro"/>
</dbReference>
<accession>A0A6B3TUV1</accession>
<dbReference type="GO" id="GO:0005886">
    <property type="term" value="C:plasma membrane"/>
    <property type="evidence" value="ECO:0007669"/>
    <property type="project" value="UniProtKB-SubCell"/>
</dbReference>
<feature type="transmembrane region" description="Helical" evidence="8">
    <location>
        <begin position="70"/>
        <end position="89"/>
    </location>
</feature>
<evidence type="ECO:0000259" key="9">
    <source>
        <dbReference type="PROSITE" id="PS51012"/>
    </source>
</evidence>
<dbReference type="PANTHER" id="PTHR30413:SF10">
    <property type="entry name" value="CAPSULE POLYSACCHARIDE EXPORT INNER-MEMBRANE PROTEIN CTRC"/>
    <property type="match status" value="1"/>
</dbReference>
<protein>
    <recommendedName>
        <fullName evidence="8">Transport permease protein</fullName>
    </recommendedName>
</protein>
<evidence type="ECO:0000256" key="6">
    <source>
        <dbReference type="ARBA" id="ARBA00022989"/>
    </source>
</evidence>
<evidence type="ECO:0000313" key="10">
    <source>
        <dbReference type="EMBL" id="NEX80248.1"/>
    </source>
</evidence>
<keyword evidence="11" id="KW-1185">Reference proteome</keyword>
<keyword evidence="3 8" id="KW-0813">Transport</keyword>
<dbReference type="RefSeq" id="WP_163252697.1">
    <property type="nucleotide sequence ID" value="NZ_JAAIUV010000037.1"/>
</dbReference>
<feature type="transmembrane region" description="Helical" evidence="8">
    <location>
        <begin position="235"/>
        <end position="257"/>
    </location>
</feature>
<evidence type="ECO:0000256" key="5">
    <source>
        <dbReference type="ARBA" id="ARBA00022692"/>
    </source>
</evidence>
<feature type="transmembrane region" description="Helical" evidence="8">
    <location>
        <begin position="110"/>
        <end position="137"/>
    </location>
</feature>
<evidence type="ECO:0000256" key="7">
    <source>
        <dbReference type="ARBA" id="ARBA00023136"/>
    </source>
</evidence>
<proteinExistence type="inferred from homology"/>
<dbReference type="EMBL" id="JAAIUV010000037">
    <property type="protein sequence ID" value="NEX80248.1"/>
    <property type="molecule type" value="Genomic_DNA"/>
</dbReference>
<keyword evidence="5 8" id="KW-0812">Transmembrane</keyword>
<feature type="transmembrane region" description="Helical" evidence="8">
    <location>
        <begin position="179"/>
        <end position="196"/>
    </location>
</feature>
<name>A0A6B3TUV1_9BACI</name>
<evidence type="ECO:0000256" key="1">
    <source>
        <dbReference type="ARBA" id="ARBA00004651"/>
    </source>
</evidence>
<dbReference type="PANTHER" id="PTHR30413">
    <property type="entry name" value="INNER MEMBRANE TRANSPORT PERMEASE"/>
    <property type="match status" value="1"/>
</dbReference>
<dbReference type="GO" id="GO:0015920">
    <property type="term" value="P:lipopolysaccharide transport"/>
    <property type="evidence" value="ECO:0007669"/>
    <property type="project" value="TreeGrafter"/>
</dbReference>
<keyword evidence="7 8" id="KW-0472">Membrane</keyword>
<keyword evidence="4 8" id="KW-1003">Cell membrane</keyword>
<evidence type="ECO:0000256" key="4">
    <source>
        <dbReference type="ARBA" id="ARBA00022475"/>
    </source>
</evidence>
<evidence type="ECO:0000313" key="11">
    <source>
        <dbReference type="Proteomes" id="UP000481621"/>
    </source>
</evidence>
<feature type="transmembrane region" description="Helical" evidence="8">
    <location>
        <begin position="37"/>
        <end position="58"/>
    </location>
</feature>
<dbReference type="Proteomes" id="UP000481621">
    <property type="component" value="Unassembled WGS sequence"/>
</dbReference>
<comment type="caution">
    <text evidence="10">The sequence shown here is derived from an EMBL/GenBank/DDBJ whole genome shotgun (WGS) entry which is preliminary data.</text>
</comment>
<dbReference type="Pfam" id="PF01061">
    <property type="entry name" value="ABC2_membrane"/>
    <property type="match status" value="1"/>
</dbReference>
<evidence type="ECO:0000256" key="3">
    <source>
        <dbReference type="ARBA" id="ARBA00022448"/>
    </source>
</evidence>
<keyword evidence="6 8" id="KW-1133">Transmembrane helix</keyword>
<sequence>MKAVFEILKEQIFNYHLIFRLAKYDIKSKYQTHYLGGAWQFLNPALQILIYWFVFGIGIRQGNPIDGVPYLIWMLAGLIPWFFISPSIIQGSNSVYTKVSMVAKMKFPVSVLPSITIISNAFNFAFMIVILLLIIFLYGINPGIYLLQLPYYFLCLMFFLYAVTLLFSTISTVFRDFQLILQSLMRMMLYLLPILWDMEKLPEIFVKILKLNPLYYLIDGLRNTFLAKEWFFDDWIYMSYFWITTLLLIYIGSLLHIRFRKQFVDYL</sequence>
<feature type="domain" description="ABC transmembrane type-2" evidence="9">
    <location>
        <begin position="35"/>
        <end position="259"/>
    </location>
</feature>
<comment type="similarity">
    <text evidence="2 8">Belongs to the ABC-2 integral membrane protein family.</text>
</comment>
<feature type="transmembrane region" description="Helical" evidence="8">
    <location>
        <begin position="149"/>
        <end position="167"/>
    </location>
</feature>
<dbReference type="AlphaFoldDB" id="A0A6B3TUV1"/>
<organism evidence="10 11">
    <name type="scientific">Neobacillus thermocopriae</name>
    <dbReference type="NCBI Taxonomy" id="1215031"/>
    <lineage>
        <taxon>Bacteria</taxon>
        <taxon>Bacillati</taxon>
        <taxon>Bacillota</taxon>
        <taxon>Bacilli</taxon>
        <taxon>Bacillales</taxon>
        <taxon>Bacillaceae</taxon>
        <taxon>Neobacillus</taxon>
    </lineage>
</organism>
<comment type="subcellular location">
    <subcellularLocation>
        <location evidence="1 8">Cell membrane</location>
        <topology evidence="1 8">Multi-pass membrane protein</topology>
    </subcellularLocation>
</comment>
<reference evidence="10" key="1">
    <citation type="submission" date="2020-02" db="EMBL/GenBank/DDBJ databases">
        <title>Bacillus sedimentmangrovi sp. nov., isolated from sediment of the mangrove ecosystem.</title>
        <authorList>
            <person name="Liu G."/>
        </authorList>
    </citation>
    <scope>NUCLEOTIDE SEQUENCE [LARGE SCALE GENOMIC DNA]</scope>
    <source>
        <strain evidence="10">SgZ-7</strain>
    </source>
</reference>
<dbReference type="PROSITE" id="PS51012">
    <property type="entry name" value="ABC_TM2"/>
    <property type="match status" value="1"/>
</dbReference>
<evidence type="ECO:0000256" key="2">
    <source>
        <dbReference type="ARBA" id="ARBA00007783"/>
    </source>
</evidence>
<gene>
    <name evidence="10" type="ORF">G4Z05_15565</name>
</gene>
<evidence type="ECO:0000256" key="8">
    <source>
        <dbReference type="RuleBase" id="RU361157"/>
    </source>
</evidence>